<organism evidence="1 2">
    <name type="scientific">Trametes pubescens</name>
    <name type="common">White-rot fungus</name>
    <dbReference type="NCBI Taxonomy" id="154538"/>
    <lineage>
        <taxon>Eukaryota</taxon>
        <taxon>Fungi</taxon>
        <taxon>Dikarya</taxon>
        <taxon>Basidiomycota</taxon>
        <taxon>Agaricomycotina</taxon>
        <taxon>Agaricomycetes</taxon>
        <taxon>Polyporales</taxon>
        <taxon>Polyporaceae</taxon>
        <taxon>Trametes</taxon>
    </lineage>
</organism>
<accession>A0A1M2W3P9</accession>
<reference evidence="1 2" key="1">
    <citation type="submission" date="2016-10" db="EMBL/GenBank/DDBJ databases">
        <title>Genome sequence of the basidiomycete white-rot fungus Trametes pubescens.</title>
        <authorList>
            <person name="Makela M.R."/>
            <person name="Granchi Z."/>
            <person name="Peng M."/>
            <person name="De Vries R.P."/>
            <person name="Grigoriev I."/>
            <person name="Riley R."/>
            <person name="Hilden K."/>
        </authorList>
    </citation>
    <scope>NUCLEOTIDE SEQUENCE [LARGE SCALE GENOMIC DNA]</scope>
    <source>
        <strain evidence="1 2">FBCC735</strain>
    </source>
</reference>
<name>A0A1M2W3P9_TRAPU</name>
<proteinExistence type="predicted"/>
<evidence type="ECO:0000313" key="2">
    <source>
        <dbReference type="Proteomes" id="UP000184267"/>
    </source>
</evidence>
<gene>
    <name evidence="1" type="ORF">TRAPUB_8969</name>
</gene>
<evidence type="ECO:0000313" key="1">
    <source>
        <dbReference type="EMBL" id="OJT14469.1"/>
    </source>
</evidence>
<comment type="caution">
    <text evidence="1">The sequence shown here is derived from an EMBL/GenBank/DDBJ whole genome shotgun (WGS) entry which is preliminary data.</text>
</comment>
<dbReference type="AlphaFoldDB" id="A0A1M2W3P9"/>
<dbReference type="EMBL" id="MNAD01000286">
    <property type="protein sequence ID" value="OJT14469.1"/>
    <property type="molecule type" value="Genomic_DNA"/>
</dbReference>
<keyword evidence="2" id="KW-1185">Reference proteome</keyword>
<dbReference type="OrthoDB" id="2743924at2759"/>
<protein>
    <submittedName>
        <fullName evidence="1">Uncharacterized protein</fullName>
    </submittedName>
</protein>
<sequence>MFLREGVHRQRRIRTVRLDRAYYDEPDGRASWMPDDRHRWADVLGALSCLPYSAGLVQDLSIFVFGISSGTFGGGMVPYARTLERLLIMYRWCGFKTALTFAAERDKQLSWLTEDWDKHTSALRKIAFTAEFAWTKTEKGWQAPPR</sequence>
<dbReference type="Proteomes" id="UP000184267">
    <property type="component" value="Unassembled WGS sequence"/>
</dbReference>